<keyword evidence="1" id="KW-0540">Nuclease</keyword>
<dbReference type="Gene3D" id="3.40.50.300">
    <property type="entry name" value="P-loop containing nucleotide triphosphate hydrolases"/>
    <property type="match status" value="4"/>
</dbReference>
<dbReference type="InterPro" id="IPR014017">
    <property type="entry name" value="DNA_helicase_UvrD-like_C"/>
</dbReference>
<feature type="domain" description="UvrD-like helicase ATP-binding" evidence="15">
    <location>
        <begin position="2"/>
        <end position="456"/>
    </location>
</feature>
<evidence type="ECO:0000256" key="8">
    <source>
        <dbReference type="ARBA" id="ARBA00023125"/>
    </source>
</evidence>
<dbReference type="Gene3D" id="3.90.320.10">
    <property type="match status" value="1"/>
</dbReference>
<dbReference type="PROSITE" id="PS51198">
    <property type="entry name" value="UVRD_HELICASE_ATP_BIND"/>
    <property type="match status" value="1"/>
</dbReference>
<dbReference type="KEGG" id="eri:EEI45_01910"/>
<evidence type="ECO:0000256" key="9">
    <source>
        <dbReference type="ARBA" id="ARBA00023204"/>
    </source>
</evidence>
<dbReference type="GO" id="GO:0003677">
    <property type="term" value="F:DNA binding"/>
    <property type="evidence" value="ECO:0007669"/>
    <property type="project" value="UniProtKB-KW"/>
</dbReference>
<feature type="domain" description="UvrD-like helicase C-terminal" evidence="16">
    <location>
        <begin position="457"/>
        <end position="732"/>
    </location>
</feature>
<dbReference type="GO" id="GO:0043138">
    <property type="term" value="F:3'-5' DNA helicase activity"/>
    <property type="evidence" value="ECO:0007669"/>
    <property type="project" value="UniProtKB-EC"/>
</dbReference>
<keyword evidence="18" id="KW-1185">Reference proteome</keyword>
<keyword evidence="4 14" id="KW-0378">Hydrolase</keyword>
<evidence type="ECO:0000256" key="2">
    <source>
        <dbReference type="ARBA" id="ARBA00022741"/>
    </source>
</evidence>
<dbReference type="PANTHER" id="PTHR11070">
    <property type="entry name" value="UVRD / RECB / PCRA DNA HELICASE FAMILY MEMBER"/>
    <property type="match status" value="1"/>
</dbReference>
<evidence type="ECO:0000256" key="1">
    <source>
        <dbReference type="ARBA" id="ARBA00022722"/>
    </source>
</evidence>
<evidence type="ECO:0000313" key="17">
    <source>
        <dbReference type="EMBL" id="AZK43707.1"/>
    </source>
</evidence>
<dbReference type="SUPFAM" id="SSF52980">
    <property type="entry name" value="Restriction endonuclease-like"/>
    <property type="match status" value="1"/>
</dbReference>
<dbReference type="Pfam" id="PF13361">
    <property type="entry name" value="UvrD_C"/>
    <property type="match status" value="1"/>
</dbReference>
<dbReference type="InterPro" id="IPR011335">
    <property type="entry name" value="Restrct_endonuc-II-like"/>
</dbReference>
<keyword evidence="5 14" id="KW-0347">Helicase</keyword>
<gene>
    <name evidence="17" type="ORF">EEI45_01910</name>
</gene>
<name>A0A3S8RLD6_9FIRM</name>
<comment type="catalytic activity">
    <reaction evidence="13">
        <text>ATP + H2O = ADP + phosphate + H(+)</text>
        <dbReference type="Rhea" id="RHEA:13065"/>
        <dbReference type="ChEBI" id="CHEBI:15377"/>
        <dbReference type="ChEBI" id="CHEBI:15378"/>
        <dbReference type="ChEBI" id="CHEBI:30616"/>
        <dbReference type="ChEBI" id="CHEBI:43474"/>
        <dbReference type="ChEBI" id="CHEBI:456216"/>
        <dbReference type="EC" id="5.6.2.4"/>
    </reaction>
</comment>
<dbReference type="AlphaFoldDB" id="A0A3S8RLD6"/>
<comment type="catalytic activity">
    <reaction evidence="11">
        <text>Couples ATP hydrolysis with the unwinding of duplex DNA by translocating in the 3'-5' direction.</text>
        <dbReference type="EC" id="5.6.2.4"/>
    </reaction>
</comment>
<keyword evidence="9" id="KW-0234">DNA repair</keyword>
<dbReference type="InterPro" id="IPR011604">
    <property type="entry name" value="PDDEXK-like_dom_sf"/>
</dbReference>
<dbReference type="GO" id="GO:0004527">
    <property type="term" value="F:exonuclease activity"/>
    <property type="evidence" value="ECO:0007669"/>
    <property type="project" value="UniProtKB-KW"/>
</dbReference>
<dbReference type="InterPro" id="IPR014016">
    <property type="entry name" value="UvrD-like_ATP-bd"/>
</dbReference>
<evidence type="ECO:0000256" key="13">
    <source>
        <dbReference type="ARBA" id="ARBA00048988"/>
    </source>
</evidence>
<sequence length="1040" mass="120683">MTTFNPQQQQAIEALNQNVIVSASAGAGKTTVLIARLMKRIIKDNVRIDEVCAMTFTEAAASEMKTRLLAALNDEYRNNASDFIAEQISLVETAQISTIHSFCLTIIKNYGYIIGVNPSRADNILDDAQTKLLQRQAMRETFDMWLQNDYENLKYLLDIFSSNPLDYASLETAIYDNATWLISKKDPDYAVQAVKSLYSATTFNDFPQEFQQIFFNFYQQQVHEIIKDVQAIIAISDESYDPNDKKGKKYFEQSTMLLQVLEGLGNLKTLIDQNDIRFYDQIPTACNFKVIADTKNDVYTEQRKRIEKTVNRIFENYMPLNEHFQLLNNQLETVSLLMQMTQDYLNTFSSLKEEENCLDFNDFESMALQILNENNGEISELVKHKYKEIMVDEFQDTNEYQDEIITKISTGNNIFRVGDIKQSIYRFRGAKPNIMQNLMLDDSTQNLYLSFNYRSKKDIVEYNNFVFDKLMNLTFGITYDEYDHVNVGIPSQSEDTHPVEIHIIEKLDNRFKKTSDQLRAQHIAQEIINYHNQGYRFKDMVILVRSHASKGYLKEAFEEYNIPHYIDDQSGFYKSEIIASVVALLNYATTFHDFYLVPVLTSPFYNYSDDQIASLKLMDAPSIRKALEIENPALYMSLETMVLSWRSKDLISIIQEIIQLNDVYNKTLSLQDKTNLDFLLEKAIQYQASSVPTLQGFVRFVAEFKDDTSSEASPLNKDEDIVTAMTIHQSKGLQFPIVFLWGMGRHAVRDHSDILLNDDAFGIGLNHVELPMRFVSRNLIRTVMEIKQDNEEIEENLRLLYVALTRPQKHLILVDVVKEYQPASLDYQLLRNHKRKVDLLLAASPHNTILRVIDGMELTENSLNPISEDEGATVFTEKLTLSFDQEEPITPKNRDLNFDKSFDFATGFGSTLHEAIENLPHRIWTDADLKDFEPKFKRRLQAYNKHPFTQKLYRYPHIYHEMPYLIEGDAGVIDFYVYNETELILVDFKSDHASLDIIVERYEDQIKAYKKALGIIYPELLVKTYIYSFHLNHYIPCLDS</sequence>
<organism evidence="17 18">
    <name type="scientific">Erysipelothrix piscisicarius</name>
    <dbReference type="NCBI Taxonomy" id="2485784"/>
    <lineage>
        <taxon>Bacteria</taxon>
        <taxon>Bacillati</taxon>
        <taxon>Bacillota</taxon>
        <taxon>Erysipelotrichia</taxon>
        <taxon>Erysipelotrichales</taxon>
        <taxon>Erysipelotrichaceae</taxon>
        <taxon>Erysipelothrix</taxon>
    </lineage>
</organism>
<dbReference type="EC" id="5.6.2.4" evidence="12"/>
<dbReference type="InterPro" id="IPR027417">
    <property type="entry name" value="P-loop_NTPase"/>
</dbReference>
<reference evidence="17 18" key="1">
    <citation type="journal article" date="2020" name="Int. J. Syst. Evol. Microbiol.">
        <title>Description of Erysipelothrix piscisicarius sp. nov., an emergent fish pathogen, and assessment of virulence using a tiger barb (Puntigrus tetrazona) infection model.</title>
        <authorList>
            <person name="Pomaranski E.K."/>
            <person name="Griffin M.J."/>
            <person name="Camus A.C."/>
            <person name="Armwood A.R."/>
            <person name="Shelley J."/>
            <person name="Waldbieser G.C."/>
            <person name="LaFrentz B.R."/>
            <person name="Garcia J.C."/>
            <person name="Yanong R."/>
            <person name="Soto E."/>
        </authorList>
    </citation>
    <scope>NUCLEOTIDE SEQUENCE [LARGE SCALE GENOMIC DNA]</scope>
    <source>
        <strain evidence="17 18">15TAL0474</strain>
    </source>
</reference>
<feature type="binding site" evidence="14">
    <location>
        <begin position="23"/>
        <end position="30"/>
    </location>
    <ligand>
        <name>ATP</name>
        <dbReference type="ChEBI" id="CHEBI:30616"/>
    </ligand>
</feature>
<protein>
    <recommendedName>
        <fullName evidence="12">DNA 3'-5' helicase</fullName>
        <ecNumber evidence="12">5.6.2.4</ecNumber>
    </recommendedName>
</protein>
<keyword evidence="6" id="KW-0269">Exonuclease</keyword>
<evidence type="ECO:0000256" key="14">
    <source>
        <dbReference type="PROSITE-ProRule" id="PRU00560"/>
    </source>
</evidence>
<keyword evidence="10" id="KW-0413">Isomerase</keyword>
<accession>A0A3S8RLD6</accession>
<evidence type="ECO:0000256" key="11">
    <source>
        <dbReference type="ARBA" id="ARBA00034617"/>
    </source>
</evidence>
<dbReference type="GO" id="GO:0005524">
    <property type="term" value="F:ATP binding"/>
    <property type="evidence" value="ECO:0007669"/>
    <property type="project" value="UniProtKB-UniRule"/>
</dbReference>
<evidence type="ECO:0000259" key="15">
    <source>
        <dbReference type="PROSITE" id="PS51198"/>
    </source>
</evidence>
<dbReference type="Pfam" id="PF00580">
    <property type="entry name" value="UvrD-helicase"/>
    <property type="match status" value="1"/>
</dbReference>
<evidence type="ECO:0000256" key="6">
    <source>
        <dbReference type="ARBA" id="ARBA00022839"/>
    </source>
</evidence>
<dbReference type="PANTHER" id="PTHR11070:SF48">
    <property type="entry name" value="ATP-DEPENDENT HELICASE_NUCLEASE SUBUNIT A"/>
    <property type="match status" value="1"/>
</dbReference>
<dbReference type="PROSITE" id="PS51217">
    <property type="entry name" value="UVRD_HELICASE_CTER"/>
    <property type="match status" value="1"/>
</dbReference>
<dbReference type="RefSeq" id="WP_125163924.1">
    <property type="nucleotide sequence ID" value="NZ_CP034234.1"/>
</dbReference>
<evidence type="ECO:0000256" key="5">
    <source>
        <dbReference type="ARBA" id="ARBA00022806"/>
    </source>
</evidence>
<proteinExistence type="predicted"/>
<dbReference type="GO" id="GO:0000725">
    <property type="term" value="P:recombinational repair"/>
    <property type="evidence" value="ECO:0007669"/>
    <property type="project" value="TreeGrafter"/>
</dbReference>
<evidence type="ECO:0000313" key="18">
    <source>
        <dbReference type="Proteomes" id="UP000278804"/>
    </source>
</evidence>
<dbReference type="GO" id="GO:0016887">
    <property type="term" value="F:ATP hydrolysis activity"/>
    <property type="evidence" value="ECO:0007669"/>
    <property type="project" value="RHEA"/>
</dbReference>
<evidence type="ECO:0000256" key="4">
    <source>
        <dbReference type="ARBA" id="ARBA00022801"/>
    </source>
</evidence>
<evidence type="ECO:0000256" key="10">
    <source>
        <dbReference type="ARBA" id="ARBA00023235"/>
    </source>
</evidence>
<dbReference type="SUPFAM" id="SSF52540">
    <property type="entry name" value="P-loop containing nucleoside triphosphate hydrolases"/>
    <property type="match status" value="1"/>
</dbReference>
<dbReference type="Proteomes" id="UP000278804">
    <property type="component" value="Chromosome"/>
</dbReference>
<evidence type="ECO:0000259" key="16">
    <source>
        <dbReference type="PROSITE" id="PS51217"/>
    </source>
</evidence>
<dbReference type="InterPro" id="IPR000212">
    <property type="entry name" value="DNA_helicase_UvrD/REP"/>
</dbReference>
<evidence type="ECO:0000256" key="3">
    <source>
        <dbReference type="ARBA" id="ARBA00022763"/>
    </source>
</evidence>
<keyword evidence="8" id="KW-0238">DNA-binding</keyword>
<dbReference type="GO" id="GO:0005829">
    <property type="term" value="C:cytosol"/>
    <property type="evidence" value="ECO:0007669"/>
    <property type="project" value="TreeGrafter"/>
</dbReference>
<evidence type="ECO:0000256" key="7">
    <source>
        <dbReference type="ARBA" id="ARBA00022840"/>
    </source>
</evidence>
<keyword evidence="7 14" id="KW-0067">ATP-binding</keyword>
<evidence type="ECO:0000256" key="12">
    <source>
        <dbReference type="ARBA" id="ARBA00034808"/>
    </source>
</evidence>
<keyword evidence="3" id="KW-0227">DNA damage</keyword>
<dbReference type="EMBL" id="CP034234">
    <property type="protein sequence ID" value="AZK43707.1"/>
    <property type="molecule type" value="Genomic_DNA"/>
</dbReference>
<keyword evidence="2 14" id="KW-0547">Nucleotide-binding</keyword>
<dbReference type="GO" id="GO:0033202">
    <property type="term" value="C:DNA helicase complex"/>
    <property type="evidence" value="ECO:0007669"/>
    <property type="project" value="TreeGrafter"/>
</dbReference>